<dbReference type="EMBL" id="BSEV01000010">
    <property type="protein sequence ID" value="GLK11145.1"/>
    <property type="molecule type" value="Genomic_DNA"/>
</dbReference>
<protein>
    <recommendedName>
        <fullName evidence="3">Transposase DDE domain-containing protein</fullName>
    </recommendedName>
</protein>
<name>A0A9W6I335_9ACTN</name>
<accession>A0A9W6I335</accession>
<reference evidence="1" key="1">
    <citation type="journal article" date="2014" name="Int. J. Syst. Evol. Microbiol.">
        <title>Complete genome sequence of Corynebacterium casei LMG S-19264T (=DSM 44701T), isolated from a smear-ripened cheese.</title>
        <authorList>
            <consortium name="US DOE Joint Genome Institute (JGI-PGF)"/>
            <person name="Walter F."/>
            <person name="Albersmeier A."/>
            <person name="Kalinowski J."/>
            <person name="Ruckert C."/>
        </authorList>
    </citation>
    <scope>NUCLEOTIDE SEQUENCE</scope>
    <source>
        <strain evidence="1">VKM Ac-2007</strain>
    </source>
</reference>
<sequence>MSIPQAVRGFQLRRSRYLGLAKPHLQRVLAAAATNFVRVDAWLTGLPLALSRRHHLEKLPTATAA</sequence>
<dbReference type="Proteomes" id="UP001143474">
    <property type="component" value="Unassembled WGS sequence"/>
</dbReference>
<evidence type="ECO:0000313" key="1">
    <source>
        <dbReference type="EMBL" id="GLK11145.1"/>
    </source>
</evidence>
<keyword evidence="2" id="KW-1185">Reference proteome</keyword>
<reference evidence="1" key="2">
    <citation type="submission" date="2023-01" db="EMBL/GenBank/DDBJ databases">
        <authorList>
            <person name="Sun Q."/>
            <person name="Evtushenko L."/>
        </authorList>
    </citation>
    <scope>NUCLEOTIDE SEQUENCE</scope>
    <source>
        <strain evidence="1">VKM Ac-2007</strain>
    </source>
</reference>
<evidence type="ECO:0000313" key="2">
    <source>
        <dbReference type="Proteomes" id="UP001143474"/>
    </source>
</evidence>
<organism evidence="1 2">
    <name type="scientific">Streptosporangium carneum</name>
    <dbReference type="NCBI Taxonomy" id="47481"/>
    <lineage>
        <taxon>Bacteria</taxon>
        <taxon>Bacillati</taxon>
        <taxon>Actinomycetota</taxon>
        <taxon>Actinomycetes</taxon>
        <taxon>Streptosporangiales</taxon>
        <taxon>Streptosporangiaceae</taxon>
        <taxon>Streptosporangium</taxon>
    </lineage>
</organism>
<dbReference type="AlphaFoldDB" id="A0A9W6I335"/>
<evidence type="ECO:0008006" key="3">
    <source>
        <dbReference type="Google" id="ProtNLM"/>
    </source>
</evidence>
<gene>
    <name evidence="1" type="ORF">GCM10017600_45510</name>
</gene>
<proteinExistence type="predicted"/>
<comment type="caution">
    <text evidence="1">The sequence shown here is derived from an EMBL/GenBank/DDBJ whole genome shotgun (WGS) entry which is preliminary data.</text>
</comment>